<proteinExistence type="predicted"/>
<gene>
    <name evidence="2" type="ordered locus">Ccan_01210</name>
</gene>
<dbReference type="AlphaFoldDB" id="F9YPZ8"/>
<dbReference type="GO" id="GO:0006396">
    <property type="term" value="P:RNA processing"/>
    <property type="evidence" value="ECO:0007669"/>
    <property type="project" value="InterPro"/>
</dbReference>
<feature type="compositionally biased region" description="Basic and acidic residues" evidence="1">
    <location>
        <begin position="237"/>
        <end position="288"/>
    </location>
</feature>
<feature type="region of interest" description="Disordered" evidence="1">
    <location>
        <begin position="237"/>
        <end position="332"/>
    </location>
</feature>
<reference evidence="2 3" key="1">
    <citation type="journal article" date="2011" name="J. Bacteriol.">
        <title>Complete genome sequence of the dog commensal and human pathogen Capnocytophaga canimorsus strain 5.</title>
        <authorList>
            <person name="Manfredi P."/>
            <person name="Pagni M."/>
            <person name="Cornelis G.R."/>
        </authorList>
    </citation>
    <scope>NUCLEOTIDE SEQUENCE [LARGE SCALE GENOMIC DNA]</scope>
    <source>
        <strain evidence="3">5</strain>
    </source>
</reference>
<evidence type="ECO:0000313" key="3">
    <source>
        <dbReference type="Proteomes" id="UP000008895"/>
    </source>
</evidence>
<protein>
    <submittedName>
        <fullName evidence="2">Uncharacterized protein</fullName>
    </submittedName>
</protein>
<dbReference type="InterPro" id="IPR036389">
    <property type="entry name" value="RNase_III_sf"/>
</dbReference>
<evidence type="ECO:0000313" key="2">
    <source>
        <dbReference type="EMBL" id="AEK22243.1"/>
    </source>
</evidence>
<dbReference type="GO" id="GO:0004525">
    <property type="term" value="F:ribonuclease III activity"/>
    <property type="evidence" value="ECO:0007669"/>
    <property type="project" value="InterPro"/>
</dbReference>
<dbReference type="Proteomes" id="UP000008895">
    <property type="component" value="Chromosome"/>
</dbReference>
<dbReference type="SUPFAM" id="SSF69065">
    <property type="entry name" value="RNase III domain-like"/>
    <property type="match status" value="1"/>
</dbReference>
<dbReference type="KEGG" id="ccm:Ccan_01210"/>
<organism evidence="2 3">
    <name type="scientific">Capnocytophaga canimorsus (strain 5)</name>
    <dbReference type="NCBI Taxonomy" id="860228"/>
    <lineage>
        <taxon>Bacteria</taxon>
        <taxon>Pseudomonadati</taxon>
        <taxon>Bacteroidota</taxon>
        <taxon>Flavobacteriia</taxon>
        <taxon>Flavobacteriales</taxon>
        <taxon>Flavobacteriaceae</taxon>
        <taxon>Capnocytophaga</taxon>
    </lineage>
</organism>
<keyword evidence="3" id="KW-1185">Reference proteome</keyword>
<dbReference type="HOGENOM" id="CLU_835989_0_0_10"/>
<accession>F9YPZ8</accession>
<dbReference type="STRING" id="860228.Ccan_01210"/>
<dbReference type="GeneID" id="97265149"/>
<dbReference type="OrthoDB" id="9805026at2"/>
<dbReference type="RefSeq" id="WP_013996238.1">
    <property type="nucleotide sequence ID" value="NC_015846.1"/>
</dbReference>
<name>F9YPZ8_CAPCC</name>
<evidence type="ECO:0000256" key="1">
    <source>
        <dbReference type="SAM" id="MobiDB-lite"/>
    </source>
</evidence>
<sequence>MKQFLKTLLERFDIGYQEQELNCVLTHSSFSPVNNHSRYVFLGQFAFRGEVARWAYEHVGGTGTQLQHYLGNMFRQSFLESFFDKYHFSSTRINPEINIASQKHIFVYAFLGLVYANATPEQLEMFIFKLFVTPNEHLLPQNHKSLTHWEQLVVICKQHFDQKPKLIIESHQGQPLLRVTLGNTTIGSHTSVSFKYAKKKAIALALKYVSSQIEERVSQMPVYVENQRKLAEKQEAEKLQRKTEKQEKHRQRIDLHSEKMRIRREERKKLARLLDQKRRQTKQQEKERKTSRKGRNTIYREYTREEIAAMSNSKRRNLQDRGIIPKGTDWMK</sequence>
<dbReference type="EMBL" id="CP002113">
    <property type="protein sequence ID" value="AEK22243.1"/>
    <property type="molecule type" value="Genomic_DNA"/>
</dbReference>